<organism evidence="1 2">
    <name type="scientific">Cichorium intybus</name>
    <name type="common">Chicory</name>
    <dbReference type="NCBI Taxonomy" id="13427"/>
    <lineage>
        <taxon>Eukaryota</taxon>
        <taxon>Viridiplantae</taxon>
        <taxon>Streptophyta</taxon>
        <taxon>Embryophyta</taxon>
        <taxon>Tracheophyta</taxon>
        <taxon>Spermatophyta</taxon>
        <taxon>Magnoliopsida</taxon>
        <taxon>eudicotyledons</taxon>
        <taxon>Gunneridae</taxon>
        <taxon>Pentapetalae</taxon>
        <taxon>asterids</taxon>
        <taxon>campanulids</taxon>
        <taxon>Asterales</taxon>
        <taxon>Asteraceae</taxon>
        <taxon>Cichorioideae</taxon>
        <taxon>Cichorieae</taxon>
        <taxon>Cichoriinae</taxon>
        <taxon>Cichorium</taxon>
    </lineage>
</organism>
<evidence type="ECO:0000313" key="2">
    <source>
        <dbReference type="Proteomes" id="UP001055811"/>
    </source>
</evidence>
<accession>A0ACB9GEA2</accession>
<sequence length="111" mass="12508">MNKIEDVVNPFCREILLRDPLLRAAVVLQTPTPFPPIRLIIFSEKERDFGIGLDGILRGQREEGQRDEGLQENQRVGRCCCALVFLGPQGKRLVDFAKPPSSTTMKPPKHP</sequence>
<dbReference type="Proteomes" id="UP001055811">
    <property type="component" value="Linkage Group LG02"/>
</dbReference>
<reference evidence="2" key="1">
    <citation type="journal article" date="2022" name="Mol. Ecol. Resour.">
        <title>The genomes of chicory, endive, great burdock and yacon provide insights into Asteraceae palaeo-polyploidization history and plant inulin production.</title>
        <authorList>
            <person name="Fan W."/>
            <person name="Wang S."/>
            <person name="Wang H."/>
            <person name="Wang A."/>
            <person name="Jiang F."/>
            <person name="Liu H."/>
            <person name="Zhao H."/>
            <person name="Xu D."/>
            <person name="Zhang Y."/>
        </authorList>
    </citation>
    <scope>NUCLEOTIDE SEQUENCE [LARGE SCALE GENOMIC DNA]</scope>
    <source>
        <strain evidence="2">cv. Punajuju</strain>
    </source>
</reference>
<keyword evidence="2" id="KW-1185">Reference proteome</keyword>
<name>A0ACB9GEA2_CICIN</name>
<proteinExistence type="predicted"/>
<comment type="caution">
    <text evidence="1">The sequence shown here is derived from an EMBL/GenBank/DDBJ whole genome shotgun (WGS) entry which is preliminary data.</text>
</comment>
<dbReference type="EMBL" id="CM042010">
    <property type="protein sequence ID" value="KAI3781844.1"/>
    <property type="molecule type" value="Genomic_DNA"/>
</dbReference>
<gene>
    <name evidence="1" type="ORF">L2E82_11870</name>
</gene>
<reference evidence="1 2" key="2">
    <citation type="journal article" date="2022" name="Mol. Ecol. Resour.">
        <title>The genomes of chicory, endive, great burdock and yacon provide insights into Asteraceae paleo-polyploidization history and plant inulin production.</title>
        <authorList>
            <person name="Fan W."/>
            <person name="Wang S."/>
            <person name="Wang H."/>
            <person name="Wang A."/>
            <person name="Jiang F."/>
            <person name="Liu H."/>
            <person name="Zhao H."/>
            <person name="Xu D."/>
            <person name="Zhang Y."/>
        </authorList>
    </citation>
    <scope>NUCLEOTIDE SEQUENCE [LARGE SCALE GENOMIC DNA]</scope>
    <source>
        <strain evidence="2">cv. Punajuju</strain>
        <tissue evidence="1">Leaves</tissue>
    </source>
</reference>
<evidence type="ECO:0000313" key="1">
    <source>
        <dbReference type="EMBL" id="KAI3781844.1"/>
    </source>
</evidence>
<protein>
    <submittedName>
        <fullName evidence="1">Uncharacterized protein</fullName>
    </submittedName>
</protein>